<proteinExistence type="predicted"/>
<dbReference type="PANTHER" id="PTHR12526:SF639">
    <property type="entry name" value="GLYCOSYL TRANSFERASE GROUP 1"/>
    <property type="match status" value="1"/>
</dbReference>
<dbReference type="EMBL" id="JAMFMB010000033">
    <property type="protein sequence ID" value="MCL6285633.1"/>
    <property type="molecule type" value="Genomic_DNA"/>
</dbReference>
<dbReference type="Pfam" id="PF13579">
    <property type="entry name" value="Glyco_trans_4_4"/>
    <property type="match status" value="1"/>
</dbReference>
<dbReference type="PANTHER" id="PTHR12526">
    <property type="entry name" value="GLYCOSYLTRANSFERASE"/>
    <property type="match status" value="1"/>
</dbReference>
<gene>
    <name evidence="3" type="ORF">M3P21_19065</name>
</gene>
<dbReference type="CDD" id="cd03801">
    <property type="entry name" value="GT4_PimA-like"/>
    <property type="match status" value="1"/>
</dbReference>
<reference evidence="3" key="1">
    <citation type="submission" date="2022-05" db="EMBL/GenBank/DDBJ databases">
        <authorList>
            <person name="Park J.-S."/>
        </authorList>
    </citation>
    <scope>NUCLEOTIDE SEQUENCE</scope>
    <source>
        <strain evidence="3">2012CJ41-6</strain>
    </source>
</reference>
<dbReference type="InterPro" id="IPR001296">
    <property type="entry name" value="Glyco_trans_1"/>
</dbReference>
<feature type="domain" description="Glycosyltransferase subfamily 4-like N-terminal" evidence="2">
    <location>
        <begin position="18"/>
        <end position="169"/>
    </location>
</feature>
<evidence type="ECO:0000259" key="1">
    <source>
        <dbReference type="Pfam" id="PF00534"/>
    </source>
</evidence>
<dbReference type="Proteomes" id="UP001203880">
    <property type="component" value="Unassembled WGS sequence"/>
</dbReference>
<sequence>MRVLVLAPQPFFVPRGTPIAVRALLQVLSVEGHDCDVLVYAEGTDPGIERVRLHRLPALPGTRNMPPGFSLKKVICDAVMLPMAAWRMLRGKYDLVIAVEEAAFIALMLKPFFRVPYLYDVDSSIPEQMDDKFDLPGWLRRLLEGAEARAARGSIGAITCCRALQDLVEGYAPGLPVQTLEDVTLVTEALPEAAPEDCSFDEPVVMYIGNLESYQGVGLLIEGFARAISDGHHARLVIIGGSETHVAEHRALAEQLGVADQVSLLGPRPVERIGEYLAQASIVVSPRTQGRNTPMKVYSYLDSGSPLLATRLPTHTQVLDDEISILVAPEAADMARGIGTLLSDPALRARLAEAAQDRVRREFSPEAYARKLTGFMSEQILPKLAPTTG</sequence>
<protein>
    <submittedName>
        <fullName evidence="3">Glycosyltransferase family 4 protein</fullName>
    </submittedName>
</protein>
<name>A0ABT0Q718_9RHOB</name>
<accession>A0ABT0Q718</accession>
<evidence type="ECO:0000313" key="3">
    <source>
        <dbReference type="EMBL" id="MCL6285633.1"/>
    </source>
</evidence>
<feature type="domain" description="Glycosyl transferase family 1" evidence="1">
    <location>
        <begin position="201"/>
        <end position="357"/>
    </location>
</feature>
<dbReference type="InterPro" id="IPR028098">
    <property type="entry name" value="Glyco_trans_4-like_N"/>
</dbReference>
<dbReference type="Gene3D" id="3.40.50.2000">
    <property type="entry name" value="Glycogen Phosphorylase B"/>
    <property type="match status" value="2"/>
</dbReference>
<evidence type="ECO:0000313" key="4">
    <source>
        <dbReference type="Proteomes" id="UP001203880"/>
    </source>
</evidence>
<dbReference type="RefSeq" id="WP_249712613.1">
    <property type="nucleotide sequence ID" value="NZ_JAMFMB010000033.1"/>
</dbReference>
<evidence type="ECO:0000259" key="2">
    <source>
        <dbReference type="Pfam" id="PF13579"/>
    </source>
</evidence>
<keyword evidence="4" id="KW-1185">Reference proteome</keyword>
<dbReference type="SUPFAM" id="SSF53756">
    <property type="entry name" value="UDP-Glycosyltransferase/glycogen phosphorylase"/>
    <property type="match status" value="1"/>
</dbReference>
<comment type="caution">
    <text evidence="3">The sequence shown here is derived from an EMBL/GenBank/DDBJ whole genome shotgun (WGS) entry which is preliminary data.</text>
</comment>
<organism evidence="3 4">
    <name type="scientific">Ruegeria spongiae</name>
    <dbReference type="NCBI Taxonomy" id="2942209"/>
    <lineage>
        <taxon>Bacteria</taxon>
        <taxon>Pseudomonadati</taxon>
        <taxon>Pseudomonadota</taxon>
        <taxon>Alphaproteobacteria</taxon>
        <taxon>Rhodobacterales</taxon>
        <taxon>Roseobacteraceae</taxon>
        <taxon>Ruegeria</taxon>
    </lineage>
</organism>
<dbReference type="Pfam" id="PF00534">
    <property type="entry name" value="Glycos_transf_1"/>
    <property type="match status" value="1"/>
</dbReference>